<accession>A0A0F9FVJ3</accession>
<name>A0A0F9FVJ3_9ZZZZ</name>
<protein>
    <submittedName>
        <fullName evidence="1">Uncharacterized protein</fullName>
    </submittedName>
</protein>
<sequence>MKVSHILEAKYAGNVVFIPTDETTRGDSTWGINSFDLKSGQPFEPQIAAKIEKDYGETWDEIMGYMTPPSAVWVVRKDIYEIILRASRNVHAGNDSTHYAVMAMVKSLLSEVSVQTIKLNWPRRDQ</sequence>
<organism evidence="1">
    <name type="scientific">marine sediment metagenome</name>
    <dbReference type="NCBI Taxonomy" id="412755"/>
    <lineage>
        <taxon>unclassified sequences</taxon>
        <taxon>metagenomes</taxon>
        <taxon>ecological metagenomes</taxon>
    </lineage>
</organism>
<comment type="caution">
    <text evidence="1">The sequence shown here is derived from an EMBL/GenBank/DDBJ whole genome shotgun (WGS) entry which is preliminary data.</text>
</comment>
<dbReference type="EMBL" id="LAZR01028849">
    <property type="protein sequence ID" value="KKL61345.1"/>
    <property type="molecule type" value="Genomic_DNA"/>
</dbReference>
<proteinExistence type="predicted"/>
<evidence type="ECO:0000313" key="1">
    <source>
        <dbReference type="EMBL" id="KKL61345.1"/>
    </source>
</evidence>
<gene>
    <name evidence="1" type="ORF">LCGC14_2196260</name>
</gene>
<dbReference type="AlphaFoldDB" id="A0A0F9FVJ3"/>
<reference evidence="1" key="1">
    <citation type="journal article" date="2015" name="Nature">
        <title>Complex archaea that bridge the gap between prokaryotes and eukaryotes.</title>
        <authorList>
            <person name="Spang A."/>
            <person name="Saw J.H."/>
            <person name="Jorgensen S.L."/>
            <person name="Zaremba-Niedzwiedzka K."/>
            <person name="Martijn J."/>
            <person name="Lind A.E."/>
            <person name="van Eijk R."/>
            <person name="Schleper C."/>
            <person name="Guy L."/>
            <person name="Ettema T.J."/>
        </authorList>
    </citation>
    <scope>NUCLEOTIDE SEQUENCE</scope>
</reference>